<gene>
    <name evidence="8" type="ORF">G8E03_03990</name>
</gene>
<dbReference type="InterPro" id="IPR012556">
    <property type="entry name" value="Entericidin"/>
</dbReference>
<evidence type="ECO:0000256" key="7">
    <source>
        <dbReference type="SAM" id="SignalP"/>
    </source>
</evidence>
<dbReference type="GO" id="GO:0009636">
    <property type="term" value="P:response to toxic substance"/>
    <property type="evidence" value="ECO:0007669"/>
    <property type="project" value="InterPro"/>
</dbReference>
<organism evidence="8 9">
    <name type="scientific">Pontivivens nitratireducens</name>
    <dbReference type="NCBI Taxonomy" id="2758038"/>
    <lineage>
        <taxon>Bacteria</taxon>
        <taxon>Pseudomonadati</taxon>
        <taxon>Pseudomonadota</taxon>
        <taxon>Alphaproteobacteria</taxon>
        <taxon>Rhodobacterales</taxon>
        <taxon>Paracoccaceae</taxon>
        <taxon>Pontivivens</taxon>
    </lineage>
</organism>
<dbReference type="Proteomes" id="UP000500791">
    <property type="component" value="Chromosome"/>
</dbReference>
<evidence type="ECO:0000256" key="5">
    <source>
        <dbReference type="ARBA" id="ARBA00023139"/>
    </source>
</evidence>
<keyword evidence="5" id="KW-0564">Palmitate</keyword>
<dbReference type="GO" id="GO:0016020">
    <property type="term" value="C:membrane"/>
    <property type="evidence" value="ECO:0007669"/>
    <property type="project" value="InterPro"/>
</dbReference>
<evidence type="ECO:0000256" key="6">
    <source>
        <dbReference type="ARBA" id="ARBA00023288"/>
    </source>
</evidence>
<evidence type="ECO:0000313" key="8">
    <source>
        <dbReference type="EMBL" id="QIK39995.1"/>
    </source>
</evidence>
<evidence type="ECO:0000256" key="3">
    <source>
        <dbReference type="ARBA" id="ARBA00022729"/>
    </source>
</evidence>
<dbReference type="KEGG" id="mon:G8E03_03990"/>
<evidence type="ECO:0000256" key="1">
    <source>
        <dbReference type="ARBA" id="ARBA00010296"/>
    </source>
</evidence>
<dbReference type="AlphaFoldDB" id="A0A6G7VJF2"/>
<comment type="similarity">
    <text evidence="1">Belongs to the EcnA/EcnB lipoprotein family.</text>
</comment>
<name>A0A6G7VJF2_9RHOB</name>
<feature type="chain" id="PRO_5026240913" evidence="7">
    <location>
        <begin position="28"/>
        <end position="47"/>
    </location>
</feature>
<keyword evidence="9" id="KW-1185">Reference proteome</keyword>
<keyword evidence="6 8" id="KW-0449">Lipoprotein</keyword>
<dbReference type="Pfam" id="PF08085">
    <property type="entry name" value="Entericidin"/>
    <property type="match status" value="1"/>
</dbReference>
<evidence type="ECO:0000256" key="2">
    <source>
        <dbReference type="ARBA" id="ARBA00022475"/>
    </source>
</evidence>
<sequence length="47" mass="4537">MSKITATISSFVLAAAVLAGCNTVAGAGEDIQQGGNAIEDAAQDAAN</sequence>
<dbReference type="RefSeq" id="WP_166188918.1">
    <property type="nucleotide sequence ID" value="NZ_CP049811.1"/>
</dbReference>
<evidence type="ECO:0000313" key="9">
    <source>
        <dbReference type="Proteomes" id="UP000500791"/>
    </source>
</evidence>
<keyword evidence="4" id="KW-0472">Membrane</keyword>
<proteinExistence type="inferred from homology"/>
<dbReference type="EMBL" id="CP049811">
    <property type="protein sequence ID" value="QIK39995.1"/>
    <property type="molecule type" value="Genomic_DNA"/>
</dbReference>
<feature type="signal peptide" evidence="7">
    <location>
        <begin position="1"/>
        <end position="27"/>
    </location>
</feature>
<keyword evidence="3 7" id="KW-0732">Signal</keyword>
<accession>A0A6G7VJF2</accession>
<dbReference type="PROSITE" id="PS51257">
    <property type="entry name" value="PROKAR_LIPOPROTEIN"/>
    <property type="match status" value="1"/>
</dbReference>
<reference evidence="8 9" key="1">
    <citation type="submission" date="2020-03" db="EMBL/GenBank/DDBJ databases">
        <title>Complete genome sequence of Monaibacterium sp. ALG8 with diverse plasmids.</title>
        <authorList>
            <person name="Sun C."/>
        </authorList>
    </citation>
    <scope>NUCLEOTIDE SEQUENCE [LARGE SCALE GENOMIC DNA]</scope>
    <source>
        <strain evidence="8 9">ALG8</strain>
    </source>
</reference>
<evidence type="ECO:0000256" key="4">
    <source>
        <dbReference type="ARBA" id="ARBA00023136"/>
    </source>
</evidence>
<keyword evidence="2" id="KW-1003">Cell membrane</keyword>
<protein>
    <submittedName>
        <fullName evidence="8">Entericidin A/B family lipoprotein</fullName>
    </submittedName>
</protein>